<protein>
    <submittedName>
        <fullName evidence="4">Uncharacterized protein</fullName>
    </submittedName>
</protein>
<keyword evidence="3" id="KW-0012">Acyltransferase</keyword>
<comment type="similarity">
    <text evidence="1">Belongs to the plant acyltransferase family.</text>
</comment>
<dbReference type="PANTHER" id="PTHR31623:SF20">
    <property type="entry name" value="VINORINE SYNTHASE-LIKE"/>
    <property type="match status" value="1"/>
</dbReference>
<dbReference type="InterPro" id="IPR023213">
    <property type="entry name" value="CAT-like_dom_sf"/>
</dbReference>
<evidence type="ECO:0000256" key="1">
    <source>
        <dbReference type="ARBA" id="ARBA00009861"/>
    </source>
</evidence>
<proteinExistence type="inferred from homology"/>
<gene>
    <name evidence="4" type="ORF">Gohar_028326</name>
</gene>
<sequence>MENLWFTEPYNSITMRFTFDAKSIAELRAIAKGELEAMPSRIQAVLGFIWKRSMAASRMISGSFKPFVLAQAIDTKLFELVKLMRESVVIIDHEYLNALQGEKGLEIISEYINHLETMFSIEKRDAFSSTCWVNIKYTSSIFIENGSEFNNNVVFIETKGGKGIEAWMKRGCLCWKKM</sequence>
<name>A0A7J9IDV4_9ROSI</name>
<evidence type="ECO:0000256" key="2">
    <source>
        <dbReference type="ARBA" id="ARBA00022679"/>
    </source>
</evidence>
<dbReference type="AlphaFoldDB" id="A0A7J9IDV4"/>
<evidence type="ECO:0000313" key="4">
    <source>
        <dbReference type="EMBL" id="MBA0820267.1"/>
    </source>
</evidence>
<organism evidence="4 5">
    <name type="scientific">Gossypium harknessii</name>
    <dbReference type="NCBI Taxonomy" id="34285"/>
    <lineage>
        <taxon>Eukaryota</taxon>
        <taxon>Viridiplantae</taxon>
        <taxon>Streptophyta</taxon>
        <taxon>Embryophyta</taxon>
        <taxon>Tracheophyta</taxon>
        <taxon>Spermatophyta</taxon>
        <taxon>Magnoliopsida</taxon>
        <taxon>eudicotyledons</taxon>
        <taxon>Gunneridae</taxon>
        <taxon>Pentapetalae</taxon>
        <taxon>rosids</taxon>
        <taxon>malvids</taxon>
        <taxon>Malvales</taxon>
        <taxon>Malvaceae</taxon>
        <taxon>Malvoideae</taxon>
        <taxon>Gossypium</taxon>
    </lineage>
</organism>
<evidence type="ECO:0000256" key="3">
    <source>
        <dbReference type="ARBA" id="ARBA00023315"/>
    </source>
</evidence>
<dbReference type="Proteomes" id="UP000593560">
    <property type="component" value="Unassembled WGS sequence"/>
</dbReference>
<dbReference type="GO" id="GO:0016746">
    <property type="term" value="F:acyltransferase activity"/>
    <property type="evidence" value="ECO:0007669"/>
    <property type="project" value="UniProtKB-KW"/>
</dbReference>
<dbReference type="OrthoDB" id="937078at2759"/>
<evidence type="ECO:0000313" key="5">
    <source>
        <dbReference type="Proteomes" id="UP000593560"/>
    </source>
</evidence>
<accession>A0A7J9IDV4</accession>
<dbReference type="Gene3D" id="3.30.559.10">
    <property type="entry name" value="Chloramphenicol acetyltransferase-like domain"/>
    <property type="match status" value="1"/>
</dbReference>
<reference evidence="4 5" key="1">
    <citation type="journal article" date="2019" name="Genome Biol. Evol.">
        <title>Insights into the evolution of the New World diploid cottons (Gossypium, subgenus Houzingenia) based on genome sequencing.</title>
        <authorList>
            <person name="Grover C.E."/>
            <person name="Arick M.A. 2nd"/>
            <person name="Thrash A."/>
            <person name="Conover J.L."/>
            <person name="Sanders W.S."/>
            <person name="Peterson D.G."/>
            <person name="Frelichowski J.E."/>
            <person name="Scheffler J.A."/>
            <person name="Scheffler B.E."/>
            <person name="Wendel J.F."/>
        </authorList>
    </citation>
    <scope>NUCLEOTIDE SEQUENCE [LARGE SCALE GENOMIC DNA]</scope>
    <source>
        <strain evidence="4">0</strain>
        <tissue evidence="4">Leaf</tissue>
    </source>
</reference>
<keyword evidence="5" id="KW-1185">Reference proteome</keyword>
<dbReference type="EMBL" id="JABFAD010333992">
    <property type="protein sequence ID" value="MBA0820267.1"/>
    <property type="molecule type" value="Genomic_DNA"/>
</dbReference>
<keyword evidence="2" id="KW-0808">Transferase</keyword>
<comment type="caution">
    <text evidence="4">The sequence shown here is derived from an EMBL/GenBank/DDBJ whole genome shotgun (WGS) entry which is preliminary data.</text>
</comment>
<dbReference type="PANTHER" id="PTHR31623">
    <property type="entry name" value="F21J9.9"/>
    <property type="match status" value="1"/>
</dbReference>